<dbReference type="InterPro" id="IPR036291">
    <property type="entry name" value="NAD(P)-bd_dom_sf"/>
</dbReference>
<evidence type="ECO:0000256" key="2">
    <source>
        <dbReference type="ARBA" id="ARBA00023002"/>
    </source>
</evidence>
<dbReference type="Gene3D" id="3.90.180.10">
    <property type="entry name" value="Medium-chain alcohol dehydrogenases, catalytic domain"/>
    <property type="match status" value="1"/>
</dbReference>
<dbReference type="InterPro" id="IPR013154">
    <property type="entry name" value="ADH-like_N"/>
</dbReference>
<comment type="similarity">
    <text evidence="1">Belongs to the zinc-containing alcohol dehydrogenase family.</text>
</comment>
<dbReference type="SUPFAM" id="SSF51735">
    <property type="entry name" value="NAD(P)-binding Rossmann-fold domains"/>
    <property type="match status" value="1"/>
</dbReference>
<feature type="domain" description="Enoyl reductase (ER)" evidence="3">
    <location>
        <begin position="16"/>
        <end position="264"/>
    </location>
</feature>
<dbReference type="SMART" id="SM00829">
    <property type="entry name" value="PKS_ER"/>
    <property type="match status" value="1"/>
</dbReference>
<evidence type="ECO:0000259" key="3">
    <source>
        <dbReference type="SMART" id="SM00829"/>
    </source>
</evidence>
<gene>
    <name evidence="4" type="ORF">KHLLAP_LOCUS11624</name>
</gene>
<evidence type="ECO:0000313" key="5">
    <source>
        <dbReference type="Proteomes" id="UP001295740"/>
    </source>
</evidence>
<dbReference type="GO" id="GO:0016651">
    <property type="term" value="F:oxidoreductase activity, acting on NAD(P)H"/>
    <property type="evidence" value="ECO:0007669"/>
    <property type="project" value="InterPro"/>
</dbReference>
<dbReference type="Gene3D" id="3.40.50.720">
    <property type="entry name" value="NAD(P)-binding Rossmann-like Domain"/>
    <property type="match status" value="1"/>
</dbReference>
<dbReference type="InterPro" id="IPR020843">
    <property type="entry name" value="ER"/>
</dbReference>
<dbReference type="InterPro" id="IPR013149">
    <property type="entry name" value="ADH-like_C"/>
</dbReference>
<evidence type="ECO:0000256" key="1">
    <source>
        <dbReference type="ARBA" id="ARBA00008072"/>
    </source>
</evidence>
<comment type="caution">
    <text evidence="4">The sequence shown here is derived from an EMBL/GenBank/DDBJ whole genome shotgun (WGS) entry which is preliminary data.</text>
</comment>
<dbReference type="AlphaFoldDB" id="A0AAI8VNL5"/>
<dbReference type="CDD" id="cd08249">
    <property type="entry name" value="enoyl_reductase_like"/>
    <property type="match status" value="1"/>
</dbReference>
<keyword evidence="2" id="KW-0560">Oxidoreductase</keyword>
<proteinExistence type="inferred from homology"/>
<evidence type="ECO:0000313" key="4">
    <source>
        <dbReference type="EMBL" id="CAJ2511156.1"/>
    </source>
</evidence>
<name>A0AAI8VNL5_9PEZI</name>
<keyword evidence="5" id="KW-1185">Reference proteome</keyword>
<dbReference type="Proteomes" id="UP001295740">
    <property type="component" value="Unassembled WGS sequence"/>
</dbReference>
<accession>A0AAI8VNL5</accession>
<dbReference type="PANTHER" id="PTHR45348:SF2">
    <property type="entry name" value="ZINC-TYPE ALCOHOL DEHYDROGENASE-LIKE PROTEIN C2E1P3.01"/>
    <property type="match status" value="1"/>
</dbReference>
<dbReference type="Pfam" id="PF00107">
    <property type="entry name" value="ADH_zinc_N"/>
    <property type="match status" value="1"/>
</dbReference>
<dbReference type="Pfam" id="PF08240">
    <property type="entry name" value="ADH_N"/>
    <property type="match status" value="1"/>
</dbReference>
<dbReference type="EMBL" id="CAUWAG010000018">
    <property type="protein sequence ID" value="CAJ2511156.1"/>
    <property type="molecule type" value="Genomic_DNA"/>
</dbReference>
<dbReference type="InterPro" id="IPR011032">
    <property type="entry name" value="GroES-like_sf"/>
</dbReference>
<dbReference type="InterPro" id="IPR047122">
    <property type="entry name" value="Trans-enoyl_RdTase-like"/>
</dbReference>
<protein>
    <submittedName>
        <fullName evidence="4">Uu.00g067810.m01.CDS01</fullName>
    </submittedName>
</protein>
<dbReference type="PANTHER" id="PTHR45348">
    <property type="entry name" value="HYPOTHETICAL OXIDOREDUCTASE (EUROFUNG)"/>
    <property type="match status" value="1"/>
</dbReference>
<dbReference type="SUPFAM" id="SSF50129">
    <property type="entry name" value="GroES-like"/>
    <property type="match status" value="1"/>
</dbReference>
<sequence length="337" mass="35543">MAIPETFKAALVTKSGAENTITDRSLPPLETGEVGIKITATAINPVDWKLREISGFLKEFPLIFGTDAAGEIAALGPGVSYFAVGDCVFFQGIIYKNNFSTFQQYCKMPTHLLARTPSSVTDEQGYGMSAPWDEGGDKAGNGKAVVILGGSSSVGQYAFQMAKLSGFEKIVTNSSAEHIEFLKGLGADVVLERGSKDATEDFVAAIGDLPLAFVYDAISAKATQAQGVKILQAANAKDSCVVTVLPADSEAEELGKSHEPKVAVKAIWGAGSDPNLLFLSEPLMKHLGGEEGWIAKGRFVPNRTVVVPGGLGALEATLAKNKEGISGRKFIIKPSET</sequence>
<organism evidence="4 5">
    <name type="scientific">Anthostomella pinea</name>
    <dbReference type="NCBI Taxonomy" id="933095"/>
    <lineage>
        <taxon>Eukaryota</taxon>
        <taxon>Fungi</taxon>
        <taxon>Dikarya</taxon>
        <taxon>Ascomycota</taxon>
        <taxon>Pezizomycotina</taxon>
        <taxon>Sordariomycetes</taxon>
        <taxon>Xylariomycetidae</taxon>
        <taxon>Xylariales</taxon>
        <taxon>Xylariaceae</taxon>
        <taxon>Anthostomella</taxon>
    </lineage>
</organism>
<reference evidence="4" key="1">
    <citation type="submission" date="2023-10" db="EMBL/GenBank/DDBJ databases">
        <authorList>
            <person name="Hackl T."/>
        </authorList>
    </citation>
    <scope>NUCLEOTIDE SEQUENCE</scope>
</reference>